<dbReference type="EMBL" id="JAYKOT010000003">
    <property type="protein sequence ID" value="MEB3429705.1"/>
    <property type="molecule type" value="Genomic_DNA"/>
</dbReference>
<reference evidence="1 2" key="1">
    <citation type="submission" date="2024-01" db="EMBL/GenBank/DDBJ databases">
        <title>Complete genome sequence of Citroniella saccharovorans strain M6.X9, isolated from human fecal sample.</title>
        <authorList>
            <person name="Cheng G."/>
            <person name="Westerholm M."/>
            <person name="Schnurer A."/>
        </authorList>
    </citation>
    <scope>NUCLEOTIDE SEQUENCE [LARGE SCALE GENOMIC DNA]</scope>
    <source>
        <strain evidence="1 2">DSM 29873</strain>
    </source>
</reference>
<proteinExistence type="predicted"/>
<name>A0AAW9MYR8_9FIRM</name>
<dbReference type="AlphaFoldDB" id="A0AAW9MYR8"/>
<sequence>MAKLEGLTEKLNKAQSIDFAEMFGKKMTTLQQMLGIERKLPMPVGSVIKTYKSKVVLKSGEVDKGDLIPLSQVELEDGDPIELKFSKHRKAVAAEDIQKYGFDRAVTLTDGELIKELQKDIRTKLFAQLATATGTAKGKGLQGAMAQGWGSVQKVFEDDGVNTIVFINPMDAADYLAKANITVQKEFGLNYVQNFLGADIAVITSSVDKGTLYATASDNLCISYAVVNGGELGKAFDFVTDST</sequence>
<organism evidence="1 2">
    <name type="scientific">Citroniella saccharovorans</name>
    <dbReference type="NCBI Taxonomy" id="2053367"/>
    <lineage>
        <taxon>Bacteria</taxon>
        <taxon>Bacillati</taxon>
        <taxon>Bacillota</taxon>
        <taxon>Tissierellia</taxon>
        <taxon>Tissierellales</taxon>
        <taxon>Peptoniphilaceae</taxon>
        <taxon>Citroniella</taxon>
    </lineage>
</organism>
<evidence type="ECO:0000313" key="1">
    <source>
        <dbReference type="EMBL" id="MEB3429705.1"/>
    </source>
</evidence>
<gene>
    <name evidence="1" type="ORF">VLK81_06710</name>
</gene>
<comment type="caution">
    <text evidence="1">The sequence shown here is derived from an EMBL/GenBank/DDBJ whole genome shotgun (WGS) entry which is preliminary data.</text>
</comment>
<evidence type="ECO:0000313" key="2">
    <source>
        <dbReference type="Proteomes" id="UP001357733"/>
    </source>
</evidence>
<protein>
    <submittedName>
        <fullName evidence="1">Uncharacterized protein</fullName>
    </submittedName>
</protein>
<keyword evidence="2" id="KW-1185">Reference proteome</keyword>
<dbReference type="Proteomes" id="UP001357733">
    <property type="component" value="Unassembled WGS sequence"/>
</dbReference>
<dbReference type="RefSeq" id="WP_324619880.1">
    <property type="nucleotide sequence ID" value="NZ_JAYKOT010000003.1"/>
</dbReference>
<accession>A0AAW9MYR8</accession>